<name>A0A388LCP7_CHABU</name>
<evidence type="ECO:0000313" key="4">
    <source>
        <dbReference type="Proteomes" id="UP000265515"/>
    </source>
</evidence>
<feature type="compositionally biased region" description="Low complexity" evidence="1">
    <location>
        <begin position="20"/>
        <end position="34"/>
    </location>
</feature>
<dbReference type="Proteomes" id="UP000265515">
    <property type="component" value="Unassembled WGS sequence"/>
</dbReference>
<feature type="region of interest" description="Disordered" evidence="1">
    <location>
        <begin position="1"/>
        <end position="41"/>
    </location>
</feature>
<protein>
    <submittedName>
        <fullName evidence="3">Uncharacterized protein</fullName>
    </submittedName>
</protein>
<dbReference type="AlphaFoldDB" id="A0A388LCP7"/>
<gene>
    <name evidence="3" type="ORF">CBR_g30235</name>
</gene>
<keyword evidence="2" id="KW-1133">Transmembrane helix</keyword>
<keyword evidence="2" id="KW-0472">Membrane</keyword>
<sequence length="104" mass="11668">MSPPAARGRGRRTSSDDRGGTSSRGTSPRVSGRGLSRGRGGTLKIWGINVPYSDKLKNWKHQKPMMKLILVGVLIVAIALILNLWYFYFGRKGFVWRGKKSGWY</sequence>
<evidence type="ECO:0000256" key="1">
    <source>
        <dbReference type="SAM" id="MobiDB-lite"/>
    </source>
</evidence>
<organism evidence="3 4">
    <name type="scientific">Chara braunii</name>
    <name type="common">Braun's stonewort</name>
    <dbReference type="NCBI Taxonomy" id="69332"/>
    <lineage>
        <taxon>Eukaryota</taxon>
        <taxon>Viridiplantae</taxon>
        <taxon>Streptophyta</taxon>
        <taxon>Charophyceae</taxon>
        <taxon>Charales</taxon>
        <taxon>Characeae</taxon>
        <taxon>Chara</taxon>
    </lineage>
</organism>
<reference evidence="3 4" key="1">
    <citation type="journal article" date="2018" name="Cell">
        <title>The Chara Genome: Secondary Complexity and Implications for Plant Terrestrialization.</title>
        <authorList>
            <person name="Nishiyama T."/>
            <person name="Sakayama H."/>
            <person name="Vries J.D."/>
            <person name="Buschmann H."/>
            <person name="Saint-Marcoux D."/>
            <person name="Ullrich K.K."/>
            <person name="Haas F.B."/>
            <person name="Vanderstraeten L."/>
            <person name="Becker D."/>
            <person name="Lang D."/>
            <person name="Vosolsobe S."/>
            <person name="Rombauts S."/>
            <person name="Wilhelmsson P.K.I."/>
            <person name="Janitza P."/>
            <person name="Kern R."/>
            <person name="Heyl A."/>
            <person name="Rumpler F."/>
            <person name="Villalobos L.I.A.C."/>
            <person name="Clay J.M."/>
            <person name="Skokan R."/>
            <person name="Toyoda A."/>
            <person name="Suzuki Y."/>
            <person name="Kagoshima H."/>
            <person name="Schijlen E."/>
            <person name="Tajeshwar N."/>
            <person name="Catarino B."/>
            <person name="Hetherington A.J."/>
            <person name="Saltykova A."/>
            <person name="Bonnot C."/>
            <person name="Breuninger H."/>
            <person name="Symeonidi A."/>
            <person name="Radhakrishnan G.V."/>
            <person name="Van Nieuwerburgh F."/>
            <person name="Deforce D."/>
            <person name="Chang C."/>
            <person name="Karol K.G."/>
            <person name="Hedrich R."/>
            <person name="Ulvskov P."/>
            <person name="Glockner G."/>
            <person name="Delwiche C.F."/>
            <person name="Petrasek J."/>
            <person name="Van de Peer Y."/>
            <person name="Friml J."/>
            <person name="Beilby M."/>
            <person name="Dolan L."/>
            <person name="Kohara Y."/>
            <person name="Sugano S."/>
            <person name="Fujiyama A."/>
            <person name="Delaux P.-M."/>
            <person name="Quint M."/>
            <person name="TheiBen G."/>
            <person name="Hagemann M."/>
            <person name="Harholt J."/>
            <person name="Dunand C."/>
            <person name="Zachgo S."/>
            <person name="Langdale J."/>
            <person name="Maumus F."/>
            <person name="Straeten D.V.D."/>
            <person name="Gould S.B."/>
            <person name="Rensing S.A."/>
        </authorList>
    </citation>
    <scope>NUCLEOTIDE SEQUENCE [LARGE SCALE GENOMIC DNA]</scope>
    <source>
        <strain evidence="3 4">S276</strain>
    </source>
</reference>
<evidence type="ECO:0000256" key="2">
    <source>
        <dbReference type="SAM" id="Phobius"/>
    </source>
</evidence>
<accession>A0A388LCP7</accession>
<feature type="transmembrane region" description="Helical" evidence="2">
    <location>
        <begin position="68"/>
        <end position="88"/>
    </location>
</feature>
<comment type="caution">
    <text evidence="3">The sequence shown here is derived from an EMBL/GenBank/DDBJ whole genome shotgun (WGS) entry which is preliminary data.</text>
</comment>
<keyword evidence="2" id="KW-0812">Transmembrane</keyword>
<evidence type="ECO:0000313" key="3">
    <source>
        <dbReference type="EMBL" id="GBG79973.1"/>
    </source>
</evidence>
<dbReference type="Gramene" id="GBG79973">
    <property type="protein sequence ID" value="GBG79973"/>
    <property type="gene ID" value="CBR_g30235"/>
</dbReference>
<dbReference type="EMBL" id="BFEA01000333">
    <property type="protein sequence ID" value="GBG79973.1"/>
    <property type="molecule type" value="Genomic_DNA"/>
</dbReference>
<keyword evidence="4" id="KW-1185">Reference proteome</keyword>
<proteinExistence type="predicted"/>